<keyword evidence="2" id="KW-1185">Reference proteome</keyword>
<reference evidence="1" key="1">
    <citation type="journal article" date="2021" name="New Phytol.">
        <title>Evolutionary innovations through gain and loss of genes in the ectomycorrhizal Boletales.</title>
        <authorList>
            <person name="Wu G."/>
            <person name="Miyauchi S."/>
            <person name="Morin E."/>
            <person name="Kuo A."/>
            <person name="Drula E."/>
            <person name="Varga T."/>
            <person name="Kohler A."/>
            <person name="Feng B."/>
            <person name="Cao Y."/>
            <person name="Lipzen A."/>
            <person name="Daum C."/>
            <person name="Hundley H."/>
            <person name="Pangilinan J."/>
            <person name="Johnson J."/>
            <person name="Barry K."/>
            <person name="LaButti K."/>
            <person name="Ng V."/>
            <person name="Ahrendt S."/>
            <person name="Min B."/>
            <person name="Choi I.G."/>
            <person name="Park H."/>
            <person name="Plett J.M."/>
            <person name="Magnuson J."/>
            <person name="Spatafora J.W."/>
            <person name="Nagy L.G."/>
            <person name="Henrissat B."/>
            <person name="Grigoriev I.V."/>
            <person name="Yang Z.L."/>
            <person name="Xu J."/>
            <person name="Martin F.M."/>
        </authorList>
    </citation>
    <scope>NUCLEOTIDE SEQUENCE</scope>
    <source>
        <strain evidence="1">KUC20120723A-06</strain>
    </source>
</reference>
<sequence length="167" mass="18461">MLEATGYHAVHPTLTSPSNYINSASGPTDTRVVNISLDWRGLLGRGASRASVIIDNSCACCRPLGNPVESILLPPKMWHGYSCMKVCRHHISSINAGCQNRNSTRTWLLTQAPLMFRGLIRNEWIEPRCLYVPFGSKLTATTERINNRTHGELGAIIPVRSSDMSAR</sequence>
<comment type="caution">
    <text evidence="1">The sequence shown here is derived from an EMBL/GenBank/DDBJ whole genome shotgun (WGS) entry which is preliminary data.</text>
</comment>
<evidence type="ECO:0000313" key="1">
    <source>
        <dbReference type="EMBL" id="KAH7923028.1"/>
    </source>
</evidence>
<dbReference type="Proteomes" id="UP000790709">
    <property type="component" value="Unassembled WGS sequence"/>
</dbReference>
<evidence type="ECO:0000313" key="2">
    <source>
        <dbReference type="Proteomes" id="UP000790709"/>
    </source>
</evidence>
<organism evidence="1 2">
    <name type="scientific">Leucogyrophana mollusca</name>
    <dbReference type="NCBI Taxonomy" id="85980"/>
    <lineage>
        <taxon>Eukaryota</taxon>
        <taxon>Fungi</taxon>
        <taxon>Dikarya</taxon>
        <taxon>Basidiomycota</taxon>
        <taxon>Agaricomycotina</taxon>
        <taxon>Agaricomycetes</taxon>
        <taxon>Agaricomycetidae</taxon>
        <taxon>Boletales</taxon>
        <taxon>Boletales incertae sedis</taxon>
        <taxon>Leucogyrophana</taxon>
    </lineage>
</organism>
<name>A0ACB8BCR4_9AGAM</name>
<dbReference type="EMBL" id="MU266465">
    <property type="protein sequence ID" value="KAH7923028.1"/>
    <property type="molecule type" value="Genomic_DNA"/>
</dbReference>
<gene>
    <name evidence="1" type="ORF">BV22DRAFT_615147</name>
</gene>
<accession>A0ACB8BCR4</accession>
<proteinExistence type="predicted"/>
<protein>
    <submittedName>
        <fullName evidence="1">Uncharacterized protein</fullName>
    </submittedName>
</protein>